<keyword evidence="3" id="KW-0378">Hydrolase</keyword>
<gene>
    <name evidence="6" type="ORF">HHI36_002488</name>
</gene>
<evidence type="ECO:0000313" key="6">
    <source>
        <dbReference type="EMBL" id="KAL3288036.1"/>
    </source>
</evidence>
<dbReference type="InterPro" id="IPR029058">
    <property type="entry name" value="AB_hydrolase_fold"/>
</dbReference>
<keyword evidence="2" id="KW-0719">Serine esterase</keyword>
<keyword evidence="4" id="KW-0325">Glycoprotein</keyword>
<proteinExistence type="inferred from homology"/>
<evidence type="ECO:0000313" key="7">
    <source>
        <dbReference type="Proteomes" id="UP001516400"/>
    </source>
</evidence>
<dbReference type="Gene3D" id="3.40.50.1820">
    <property type="entry name" value="alpha/beta hydrolase"/>
    <property type="match status" value="1"/>
</dbReference>
<evidence type="ECO:0000259" key="5">
    <source>
        <dbReference type="Pfam" id="PF00135"/>
    </source>
</evidence>
<reference evidence="6 7" key="1">
    <citation type="journal article" date="2021" name="BMC Biol.">
        <title>Horizontally acquired antibacterial genes associated with adaptive radiation of ladybird beetles.</title>
        <authorList>
            <person name="Li H.S."/>
            <person name="Tang X.F."/>
            <person name="Huang Y.H."/>
            <person name="Xu Z.Y."/>
            <person name="Chen M.L."/>
            <person name="Du X.Y."/>
            <person name="Qiu B.Y."/>
            <person name="Chen P.T."/>
            <person name="Zhang W."/>
            <person name="Slipinski A."/>
            <person name="Escalona H.E."/>
            <person name="Waterhouse R.M."/>
            <person name="Zwick A."/>
            <person name="Pang H."/>
        </authorList>
    </citation>
    <scope>NUCLEOTIDE SEQUENCE [LARGE SCALE GENOMIC DNA]</scope>
    <source>
        <strain evidence="6">SYSU2018</strain>
    </source>
</reference>
<dbReference type="Proteomes" id="UP001516400">
    <property type="component" value="Unassembled WGS sequence"/>
</dbReference>
<accession>A0ABD2PBJ2</accession>
<protein>
    <recommendedName>
        <fullName evidence="5">Carboxylesterase type B domain-containing protein</fullName>
    </recommendedName>
</protein>
<dbReference type="SUPFAM" id="SSF53474">
    <property type="entry name" value="alpha/beta-Hydrolases"/>
    <property type="match status" value="1"/>
</dbReference>
<dbReference type="PANTHER" id="PTHR43142:SF1">
    <property type="entry name" value="CARBOXYLIC ESTER HYDROLASE"/>
    <property type="match status" value="1"/>
</dbReference>
<evidence type="ECO:0000256" key="3">
    <source>
        <dbReference type="ARBA" id="ARBA00022801"/>
    </source>
</evidence>
<dbReference type="AlphaFoldDB" id="A0ABD2PBJ2"/>
<organism evidence="6 7">
    <name type="scientific">Cryptolaemus montrouzieri</name>
    <dbReference type="NCBI Taxonomy" id="559131"/>
    <lineage>
        <taxon>Eukaryota</taxon>
        <taxon>Metazoa</taxon>
        <taxon>Ecdysozoa</taxon>
        <taxon>Arthropoda</taxon>
        <taxon>Hexapoda</taxon>
        <taxon>Insecta</taxon>
        <taxon>Pterygota</taxon>
        <taxon>Neoptera</taxon>
        <taxon>Endopterygota</taxon>
        <taxon>Coleoptera</taxon>
        <taxon>Polyphaga</taxon>
        <taxon>Cucujiformia</taxon>
        <taxon>Coccinelloidea</taxon>
        <taxon>Coccinellidae</taxon>
        <taxon>Scymninae</taxon>
        <taxon>Scymnini</taxon>
        <taxon>Cryptolaemus</taxon>
    </lineage>
</organism>
<dbReference type="Pfam" id="PF00135">
    <property type="entry name" value="COesterase"/>
    <property type="match status" value="1"/>
</dbReference>
<keyword evidence="7" id="KW-1185">Reference proteome</keyword>
<dbReference type="EMBL" id="JABFTP020000185">
    <property type="protein sequence ID" value="KAL3288036.1"/>
    <property type="molecule type" value="Genomic_DNA"/>
</dbReference>
<name>A0ABD2PBJ2_9CUCU</name>
<evidence type="ECO:0000256" key="2">
    <source>
        <dbReference type="ARBA" id="ARBA00022487"/>
    </source>
</evidence>
<dbReference type="GO" id="GO:0052689">
    <property type="term" value="F:carboxylic ester hydrolase activity"/>
    <property type="evidence" value="ECO:0007669"/>
    <property type="project" value="UniProtKB-KW"/>
</dbReference>
<comment type="similarity">
    <text evidence="1">Belongs to the type-B carboxylesterase/lipase family.</text>
</comment>
<feature type="domain" description="Carboxylesterase type B" evidence="5">
    <location>
        <begin position="2"/>
        <end position="140"/>
    </location>
</feature>
<dbReference type="PANTHER" id="PTHR43142">
    <property type="entry name" value="CARBOXYLIC ESTER HYDROLASE"/>
    <property type="match status" value="1"/>
</dbReference>
<feature type="non-terminal residue" evidence="6">
    <location>
        <position position="1"/>
    </location>
</feature>
<comment type="caution">
    <text evidence="6">The sequence shown here is derived from an EMBL/GenBank/DDBJ whole genome shotgun (WGS) entry which is preliminary data.</text>
</comment>
<dbReference type="InterPro" id="IPR002018">
    <property type="entry name" value="CarbesteraseB"/>
</dbReference>
<evidence type="ECO:0000256" key="1">
    <source>
        <dbReference type="ARBA" id="ARBA00005964"/>
    </source>
</evidence>
<evidence type="ECO:0000256" key="4">
    <source>
        <dbReference type="ARBA" id="ARBA00023180"/>
    </source>
</evidence>
<sequence length="156" mass="18433">VYGDALFGKCLDDTIRAHLRNSKHQVYNYLFTYEGTHSFTEIHSGKKYGVHHGDDMIYLFKVADSIFPKRNETEDDVKVRELLTTYIFNFVQTGNPTPTIDNVVKTKWEPVKTDKLEYYHIDSDVQEMRAPLYKERVAFWRRVALQPKKNLVREEL</sequence>